<dbReference type="PANTHER" id="PTHR46254:SF3">
    <property type="entry name" value="SECRETED PROTEIN"/>
    <property type="match status" value="1"/>
</dbReference>
<feature type="signal peptide" evidence="2">
    <location>
        <begin position="1"/>
        <end position="25"/>
    </location>
</feature>
<evidence type="ECO:0008006" key="5">
    <source>
        <dbReference type="Google" id="ProtNLM"/>
    </source>
</evidence>
<dbReference type="OMA" id="VLVETWF"/>
<dbReference type="GeneTree" id="ENSGT00940000164709"/>
<feature type="chain" id="PRO_5035169380" description="Secreted protein" evidence="2">
    <location>
        <begin position="26"/>
        <end position="112"/>
    </location>
</feature>
<dbReference type="Proteomes" id="UP000028761">
    <property type="component" value="Chromosome 5"/>
</dbReference>
<reference evidence="3 4" key="1">
    <citation type="submission" date="2012-03" db="EMBL/GenBank/DDBJ databases">
        <title>Whole Genome Assembly of Papio anubis.</title>
        <authorList>
            <person name="Liu Y.L."/>
            <person name="Abraham K.A."/>
            <person name="Akbar H.A."/>
            <person name="Ali S.A."/>
            <person name="Anosike U.A."/>
            <person name="Aqrawi P.A."/>
            <person name="Arias F.A."/>
            <person name="Attaway T.A."/>
            <person name="Awwad R.A."/>
            <person name="Babu C.B."/>
            <person name="Bandaranaike D.B."/>
            <person name="Battles P.B."/>
            <person name="Bell A.B."/>
            <person name="Beltran B.B."/>
            <person name="Berhane-Mersha D.B."/>
            <person name="Bess C.B."/>
            <person name="Bickham C.B."/>
            <person name="Bolden T.B."/>
            <person name="Carter K.C."/>
            <person name="Chau D.C."/>
            <person name="Chavez A.C."/>
            <person name="Clerc-Blankenburg K.C."/>
            <person name="Coyle M.C."/>
            <person name="Dao M.D."/>
            <person name="Davila M.L.D."/>
            <person name="Davy-Carroll L.D."/>
            <person name="Denson S.D."/>
            <person name="Dinh H.D."/>
            <person name="Fernandez S.F."/>
            <person name="Fernando P.F."/>
            <person name="Forbes L.F."/>
            <person name="Francis C.F."/>
            <person name="Francisco L.F."/>
            <person name="Fu Q.F."/>
            <person name="Garcia-Iii R.G."/>
            <person name="Garrett T.G."/>
            <person name="Gross S.G."/>
            <person name="Gubbala S.G."/>
            <person name="Hirani K.H."/>
            <person name="Hogues M.H."/>
            <person name="Hollins B.H."/>
            <person name="Jackson L.J."/>
            <person name="Javaid M.J."/>
            <person name="Jhangiani S.J."/>
            <person name="Johnson A.J."/>
            <person name="Johnson B.J."/>
            <person name="Jones J.J."/>
            <person name="Joshi V.J."/>
            <person name="Kalu J.K."/>
            <person name="Khan N.K."/>
            <person name="Korchina V.K."/>
            <person name="Kovar C.K."/>
            <person name="Lago L.L."/>
            <person name="Lara F.L."/>
            <person name="Le T.-K.L."/>
            <person name="Lee S.L."/>
            <person name="Legall-Iii F.L."/>
            <person name="Lemon S.L."/>
            <person name="Liu J.L."/>
            <person name="Liu Y.-S.L."/>
            <person name="Liyanage D.L."/>
            <person name="Lopez J.L."/>
            <person name="Lorensuhewa L.L."/>
            <person name="Mata R.M."/>
            <person name="Mathew T.M."/>
            <person name="Mercado C.M."/>
            <person name="Mercado I.M."/>
            <person name="Morales K.M."/>
            <person name="Morgan M.M."/>
            <person name="Munidasa M.M."/>
            <person name="Ngo D.N."/>
            <person name="Nguyen L.N."/>
            <person name="Nguyen T.N."/>
            <person name="Nguyen N.N."/>
            <person name="Obregon M.O."/>
            <person name="Okwuonu G.O."/>
            <person name="Ongeri F.O."/>
            <person name="Onwere C.O."/>
            <person name="Osifeso I.O."/>
            <person name="Parra A.P."/>
            <person name="Patil S.P."/>
            <person name="Perez A.P."/>
            <person name="Perez Y.P."/>
            <person name="Pham C.P."/>
            <person name="Pu L.-L.P."/>
            <person name="Puazo M.P."/>
            <person name="Quiroz J.Q."/>
            <person name="Rouhana J.R."/>
            <person name="Ruiz M.R."/>
            <person name="Ruiz S.-J.R."/>
            <person name="Saada N.S."/>
            <person name="Santibanez J.S."/>
            <person name="Scheel M.S."/>
            <person name="Schneider B.S."/>
            <person name="Simmons D.S."/>
            <person name="Sisson I.S."/>
            <person name="Tang L.-Y.T."/>
            <person name="Thornton R.T."/>
            <person name="Tisius J.T."/>
            <person name="Toledanes G.T."/>
            <person name="Trejos Z.T."/>
            <person name="Usmani K.U."/>
            <person name="Varghese R.V."/>
            <person name="Vattathil S.V."/>
            <person name="Vee V.V."/>
            <person name="Walker D.W."/>
            <person name="Weissenberger G.W."/>
            <person name="White C.W."/>
            <person name="Williams A.W."/>
            <person name="Woodworth J.W."/>
            <person name="Wright R.W."/>
            <person name="Zhu Y.Z."/>
            <person name="Han Y.H."/>
            <person name="Newsham I.N."/>
            <person name="Nazareth L.N."/>
            <person name="Worley K.W."/>
            <person name="Muzny D.M."/>
            <person name="Rogers J.R."/>
            <person name="Gibbs R.G."/>
        </authorList>
    </citation>
    <scope>NUCLEOTIDE SEQUENCE [LARGE SCALE GENOMIC DNA]</scope>
</reference>
<sequence>AFIHGCSHLFFSFSFFFQIKSCSVAHPGVQWHDLGSLQPLPTGFKQFSCLSLQSSCDYRHMPPHPANFCSFVETRFHHVVLELLTSSDLPTSASQSAGNTGVSHCPRPDVSG</sequence>
<evidence type="ECO:0000256" key="1">
    <source>
        <dbReference type="SAM" id="MobiDB-lite"/>
    </source>
</evidence>
<feature type="compositionally biased region" description="Polar residues" evidence="1">
    <location>
        <begin position="90"/>
        <end position="102"/>
    </location>
</feature>
<reference evidence="3" key="3">
    <citation type="submission" date="2025-09" db="UniProtKB">
        <authorList>
            <consortium name="Ensembl"/>
        </authorList>
    </citation>
    <scope>IDENTIFICATION</scope>
</reference>
<organism evidence="3 4">
    <name type="scientific">Papio anubis</name>
    <name type="common">Olive baboon</name>
    <dbReference type="NCBI Taxonomy" id="9555"/>
    <lineage>
        <taxon>Eukaryota</taxon>
        <taxon>Metazoa</taxon>
        <taxon>Chordata</taxon>
        <taxon>Craniata</taxon>
        <taxon>Vertebrata</taxon>
        <taxon>Euteleostomi</taxon>
        <taxon>Mammalia</taxon>
        <taxon>Eutheria</taxon>
        <taxon>Euarchontoglires</taxon>
        <taxon>Primates</taxon>
        <taxon>Haplorrhini</taxon>
        <taxon>Catarrhini</taxon>
        <taxon>Cercopithecidae</taxon>
        <taxon>Cercopithecinae</taxon>
        <taxon>Papio</taxon>
    </lineage>
</organism>
<reference evidence="3" key="2">
    <citation type="submission" date="2025-08" db="UniProtKB">
        <authorList>
            <consortium name="Ensembl"/>
        </authorList>
    </citation>
    <scope>IDENTIFICATION</scope>
</reference>
<accession>A0A8I5N3V1</accession>
<evidence type="ECO:0000313" key="3">
    <source>
        <dbReference type="Ensembl" id="ENSPANP00000054432.1"/>
    </source>
</evidence>
<proteinExistence type="predicted"/>
<keyword evidence="2" id="KW-0732">Signal</keyword>
<evidence type="ECO:0000313" key="4">
    <source>
        <dbReference type="Proteomes" id="UP000028761"/>
    </source>
</evidence>
<name>A0A8I5N3V1_PAPAN</name>
<dbReference type="PANTHER" id="PTHR46254">
    <property type="entry name" value="PROTEIN GVQW1-RELATED"/>
    <property type="match status" value="1"/>
</dbReference>
<evidence type="ECO:0000256" key="2">
    <source>
        <dbReference type="SAM" id="SignalP"/>
    </source>
</evidence>
<feature type="region of interest" description="Disordered" evidence="1">
    <location>
        <begin position="90"/>
        <end position="112"/>
    </location>
</feature>
<dbReference type="PRINTS" id="PR02045">
    <property type="entry name" value="F138DOMAIN"/>
</dbReference>
<protein>
    <recommendedName>
        <fullName evidence="5">Secreted protein</fullName>
    </recommendedName>
</protein>
<dbReference type="Ensembl" id="ENSPANT00000066064.1">
    <property type="protein sequence ID" value="ENSPANP00000054432.1"/>
    <property type="gene ID" value="ENSPANG00000037799.1"/>
</dbReference>
<keyword evidence="4" id="KW-1185">Reference proteome</keyword>
<dbReference type="AlphaFoldDB" id="A0A8I5N3V1"/>